<evidence type="ECO:0000256" key="2">
    <source>
        <dbReference type="ARBA" id="ARBA00022803"/>
    </source>
</evidence>
<evidence type="ECO:0008006" key="6">
    <source>
        <dbReference type="Google" id="ProtNLM"/>
    </source>
</evidence>
<reference evidence="5" key="1">
    <citation type="journal article" date="2011" name="Genome Biol.">
        <title>Comparative genomics of the social amoebae Dictyostelium discoideum and Dictyostelium purpureum.</title>
        <authorList>
            <consortium name="US DOE Joint Genome Institute (JGI-PGF)"/>
            <person name="Sucgang R."/>
            <person name="Kuo A."/>
            <person name="Tian X."/>
            <person name="Salerno W."/>
            <person name="Parikh A."/>
            <person name="Feasley C.L."/>
            <person name="Dalin E."/>
            <person name="Tu H."/>
            <person name="Huang E."/>
            <person name="Barry K."/>
            <person name="Lindquist E."/>
            <person name="Shapiro H."/>
            <person name="Bruce D."/>
            <person name="Schmutz J."/>
            <person name="Salamov A."/>
            <person name="Fey P."/>
            <person name="Gaudet P."/>
            <person name="Anjard C."/>
            <person name="Babu M.M."/>
            <person name="Basu S."/>
            <person name="Bushmanova Y."/>
            <person name="van der Wel H."/>
            <person name="Katoh-Kurasawa M."/>
            <person name="Dinh C."/>
            <person name="Coutinho P.M."/>
            <person name="Saito T."/>
            <person name="Elias M."/>
            <person name="Schaap P."/>
            <person name="Kay R.R."/>
            <person name="Henrissat B."/>
            <person name="Eichinger L."/>
            <person name="Rivero F."/>
            <person name="Putnam N.H."/>
            <person name="West C.M."/>
            <person name="Loomis W.F."/>
            <person name="Chisholm R.L."/>
            <person name="Shaulsky G."/>
            <person name="Strassmann J.E."/>
            <person name="Queller D.C."/>
            <person name="Kuspa A."/>
            <person name="Grigoriev I.V."/>
        </authorList>
    </citation>
    <scope>NUCLEOTIDE SEQUENCE [LARGE SCALE GENOMIC DNA]</scope>
    <source>
        <strain evidence="5">QSDP1</strain>
    </source>
</reference>
<dbReference type="PANTHER" id="PTHR15704:SF7">
    <property type="entry name" value="SUPERKILLER COMPLEX PROTEIN 3"/>
    <property type="match status" value="1"/>
</dbReference>
<name>F0ZVK2_DICPU</name>
<dbReference type="GO" id="GO:0034044">
    <property type="term" value="C:exomer complex"/>
    <property type="evidence" value="ECO:0007669"/>
    <property type="project" value="UniProtKB-ARBA"/>
</dbReference>
<dbReference type="InParanoid" id="F0ZVK2"/>
<gene>
    <name evidence="4" type="ORF">DICPUDRAFT_49821</name>
</gene>
<dbReference type="OMA" id="CSWAFYR"/>
<protein>
    <recommendedName>
        <fullName evidence="6">TPR-like protein</fullName>
    </recommendedName>
</protein>
<dbReference type="EMBL" id="GL871216">
    <property type="protein sequence ID" value="EGC32024.1"/>
    <property type="molecule type" value="Genomic_DNA"/>
</dbReference>
<dbReference type="FunCoup" id="F0ZVK2">
    <property type="interactions" value="96"/>
</dbReference>
<dbReference type="InterPro" id="IPR019734">
    <property type="entry name" value="TPR_rpt"/>
</dbReference>
<dbReference type="GO" id="GO:0055087">
    <property type="term" value="C:Ski complex"/>
    <property type="evidence" value="ECO:0000318"/>
    <property type="project" value="GO_Central"/>
</dbReference>
<dbReference type="RefSeq" id="XP_003291442.1">
    <property type="nucleotide sequence ID" value="XM_003291394.1"/>
</dbReference>
<dbReference type="PROSITE" id="PS50005">
    <property type="entry name" value="TPR"/>
    <property type="match status" value="2"/>
</dbReference>
<dbReference type="STRING" id="5786.F0ZVK2"/>
<keyword evidence="5" id="KW-1185">Reference proteome</keyword>
<keyword evidence="2 3" id="KW-0802">TPR repeat</keyword>
<dbReference type="GO" id="GO:0000956">
    <property type="term" value="P:nuclear-transcribed mRNA catabolic process"/>
    <property type="evidence" value="ECO:0000318"/>
    <property type="project" value="GO_Central"/>
</dbReference>
<dbReference type="GO" id="GO:0006893">
    <property type="term" value="P:Golgi to plasma membrane transport"/>
    <property type="evidence" value="ECO:0007669"/>
    <property type="project" value="UniProtKB-ARBA"/>
</dbReference>
<dbReference type="eggNOG" id="KOG1127">
    <property type="taxonomic scope" value="Eukaryota"/>
</dbReference>
<organism evidence="4 5">
    <name type="scientific">Dictyostelium purpureum</name>
    <name type="common">Slime mold</name>
    <dbReference type="NCBI Taxonomy" id="5786"/>
    <lineage>
        <taxon>Eukaryota</taxon>
        <taxon>Amoebozoa</taxon>
        <taxon>Evosea</taxon>
        <taxon>Eumycetozoa</taxon>
        <taxon>Dictyostelia</taxon>
        <taxon>Dictyosteliales</taxon>
        <taxon>Dictyosteliaceae</taxon>
        <taxon>Dictyostelium</taxon>
    </lineage>
</organism>
<feature type="repeat" description="TPR" evidence="3">
    <location>
        <begin position="38"/>
        <end position="71"/>
    </location>
</feature>
<dbReference type="SMART" id="SM00028">
    <property type="entry name" value="TPR"/>
    <property type="match status" value="14"/>
</dbReference>
<dbReference type="Pfam" id="PF13181">
    <property type="entry name" value="TPR_8"/>
    <property type="match status" value="4"/>
</dbReference>
<dbReference type="PANTHER" id="PTHR15704">
    <property type="entry name" value="SUPERKILLER 3 PROTEIN-RELATED"/>
    <property type="match status" value="1"/>
</dbReference>
<dbReference type="InterPro" id="IPR015374">
    <property type="entry name" value="ChAPs"/>
</dbReference>
<evidence type="ECO:0000256" key="3">
    <source>
        <dbReference type="PROSITE-ProRule" id="PRU00339"/>
    </source>
</evidence>
<dbReference type="GeneID" id="10507631"/>
<dbReference type="OrthoDB" id="421075at2759"/>
<feature type="repeat" description="TPR" evidence="3">
    <location>
        <begin position="1071"/>
        <end position="1104"/>
    </location>
</feature>
<dbReference type="Gene3D" id="1.25.40.10">
    <property type="entry name" value="Tetratricopeptide repeat domain"/>
    <property type="match status" value="6"/>
</dbReference>
<dbReference type="KEGG" id="dpp:DICPUDRAFT_49821"/>
<dbReference type="InterPro" id="IPR039226">
    <property type="entry name" value="Ski3/TTC37"/>
</dbReference>
<sequence length="1775" mass="203980">MDYIKDKLKEARVAIDKKDYKTVLEICTEIIQYDDKNPMIHLFMGLANYNLNNYTQAEKSYIAAVKLQPNSPTPLKGLYELYSKTNENEKITNIIKQLLPLTTDLAKKKEYSLKLIDLSTAQKDYKTALDLILPMIEEVEKENSSGSSDEEKIKFLEKCENINFLYYQSVLKSRVDEKLREKNIPIIDPNQSAMSIGGPKLTPDQVIERDKIEFEINKQLINGDHFDLSKYNFLINNDDNIKYLNNDTLLRIYNHYIQILILKRRYQTSENEQKIYREKINKECQRMNSILGNPSYSLEQLINLLEEDIGNSSDPLDEVYEEINRLSTILTSKYPVRGLGWIGLGFYAMSKKSDYSDSSKQLIEKGFSNTGSTDSLLGYLALSKWYLEQMRASPSTSNHDRIRDIIKKSSIVFEKKQKAVGPFFDGIYIELQLILVESFCFNSNFDFAVNTLEKLLEREDFPTYQHQKIIFELAKLYFETKDYEKSKLQFKTLLDQSKEYYLVKSKTYLPWIDVLSKANDKEYLLSTSKPMILECIKIKETYLNLYVLGLICLATTQDKTEATQSLLKSAKLNPNFSDTFAKLGTIYKDTDKERSKKCYQKSLSLDILNAEAGFNLGQFYADAGQTSLVMSLYKEITEYCTSHVKRFPINIAKCSWAYYRLAIYQMDNKDTHGSVVSLLAAIKGEPNNESYWRALAEAYRRQFKYVASLKSLRKAEEILDSEHRVASDINFQIATLSKTLALYSDAVQEYDRVLAQIENNVPSLKGKAECLLELSKDNFKYRNFTEALKLLKIAEESVKAALEKEPEFHSLWRLYGDICGFYLNLPVNDQVSKVEKSKQSSEAYFKCVKIHSNASSLQDLSIGYYNQYIIYKNQLKLKLQQEKSNSTSSPTTKAITLEETDNLLKSSIKCIIESINLSPNDFRLWNLLGVTLMDNFPEQSQHAFIRSIQLDSSKSEPYNNLTLLYLQYGFFELSEKSLMIAKNNNIDSATSWSIQGLLNEIKSSIINHNTESGNNEKEQPIDDYNFIDNELDSSPIGEGLLGYGITSMLGGYSETSFSVLYKYVEMNPKSVEANNCLGLVYSNQKDYTSSEKYFQDALQLLLNNQDSNSIGTGIPVGVDEEKDMEINNSNQISIGSILFKDKSVNFGKNNNIIFKKEEKIKYISINLARSQYNQNKYAQALETLKPYINDNDCKTKNSLSNSLLWELFSLIYCKLDKTDLSIDSIKKAITLLPKQSQTSQQTFNNLRKQNLLLILAKVQFSSKDNSKQFDTIIKTLEAIITIDSKFYKAWYFMASVYVSFKKYDMAIKTLKRLQDTVKDLEIESYLLLSQIHVLNNNDIENAKRELEKAVHLFPNDEQGWTALAELELQFHQKEDPLNLPLKLLGHSLNKKTSNYEYSGMGQLSIGPNHKVELGPSVHDLEILAKAHLFEQQSPYNKSLDSAISIMKRIIHSNPSLSEPWLNLLNLIYWRSIYTVASSNDNNNTDEINENWENVKACWNTVQYKCKSEINGDSQLKFQQDIIELEFLIVLNPQLFKEKLESQLKEFKADPLKQSVLLSLQAKFHLRNNEKDQALTILKNSLKIEPNSIETYHQISDIYESNDSLELSLLCLNRSLLILKNNLLNSSNNNNNNNNNNNIGLYSTTLCKIIRILIIQKKFKEANKLLDQQMANEQPNISDNTIIKLLKAILIVSGSKLTNSNMKQYNNDMKNAFTLLEETIVSNSKLSLTNFYLAVVEFNLKNFVNSEKLLQKELNISPSTLIQINSLQDKIKQFTK</sequence>
<evidence type="ECO:0000313" key="4">
    <source>
        <dbReference type="EMBL" id="EGC32024.1"/>
    </source>
</evidence>
<evidence type="ECO:0000256" key="1">
    <source>
        <dbReference type="ARBA" id="ARBA00022737"/>
    </source>
</evidence>
<dbReference type="Pfam" id="PF09295">
    <property type="entry name" value="ChAPs"/>
    <property type="match status" value="1"/>
</dbReference>
<keyword evidence="1" id="KW-0677">Repeat</keyword>
<dbReference type="Proteomes" id="UP000001064">
    <property type="component" value="Unassembled WGS sequence"/>
</dbReference>
<dbReference type="VEuPathDB" id="AmoebaDB:DICPUDRAFT_49821"/>
<dbReference type="InterPro" id="IPR011990">
    <property type="entry name" value="TPR-like_helical_dom_sf"/>
</dbReference>
<dbReference type="SUPFAM" id="SSF48452">
    <property type="entry name" value="TPR-like"/>
    <property type="match status" value="5"/>
</dbReference>
<evidence type="ECO:0000313" key="5">
    <source>
        <dbReference type="Proteomes" id="UP000001064"/>
    </source>
</evidence>
<accession>F0ZVK2</accession>
<proteinExistence type="predicted"/>